<feature type="binding site" evidence="18">
    <location>
        <begin position="58"/>
        <end position="62"/>
    </location>
    <ligand>
        <name>(6S)-NADPHX</name>
        <dbReference type="ChEBI" id="CHEBI:64076"/>
    </ligand>
</feature>
<comment type="similarity">
    <text evidence="18">Belongs to the NnrE/AIBP family.</text>
</comment>
<dbReference type="GO" id="GO:0046496">
    <property type="term" value="P:nicotinamide nucleotide metabolic process"/>
    <property type="evidence" value="ECO:0007669"/>
    <property type="project" value="UniProtKB-UniRule"/>
</dbReference>
<dbReference type="OrthoDB" id="9806925at2"/>
<dbReference type="Gene3D" id="3.40.50.10260">
    <property type="entry name" value="YjeF N-terminal domain"/>
    <property type="match status" value="1"/>
</dbReference>
<dbReference type="InterPro" id="IPR004443">
    <property type="entry name" value="YjeF_N_dom"/>
</dbReference>
<comment type="caution">
    <text evidence="22">The sequence shown here is derived from an EMBL/GenBank/DDBJ whole genome shotgun (WGS) entry which is preliminary data.</text>
</comment>
<dbReference type="GO" id="GO:0005524">
    <property type="term" value="F:ATP binding"/>
    <property type="evidence" value="ECO:0007669"/>
    <property type="project" value="UniProtKB-UniRule"/>
</dbReference>
<dbReference type="InterPro" id="IPR000631">
    <property type="entry name" value="CARKD"/>
</dbReference>
<comment type="similarity">
    <text evidence="4 19">In the C-terminal section; belongs to the NnrD/CARKD family.</text>
</comment>
<dbReference type="EMBL" id="RJMB01000014">
    <property type="protein sequence ID" value="RNL83838.1"/>
    <property type="molecule type" value="Genomic_DNA"/>
</dbReference>
<evidence type="ECO:0000256" key="7">
    <source>
        <dbReference type="ARBA" id="ARBA00022840"/>
    </source>
</evidence>
<keyword evidence="13" id="KW-0511">Multifunctional enzyme</keyword>
<dbReference type="CDD" id="cd01171">
    <property type="entry name" value="YXKO-related"/>
    <property type="match status" value="1"/>
</dbReference>
<feature type="binding site" evidence="17">
    <location>
        <begin position="409"/>
        <end position="413"/>
    </location>
    <ligand>
        <name>AMP</name>
        <dbReference type="ChEBI" id="CHEBI:456215"/>
    </ligand>
</feature>
<accession>A0A3N0E7M0</accession>
<feature type="binding site" evidence="17">
    <location>
        <position position="260"/>
    </location>
    <ligand>
        <name>(6S)-NADPHX</name>
        <dbReference type="ChEBI" id="CHEBI:64076"/>
    </ligand>
</feature>
<dbReference type="InterPro" id="IPR029056">
    <property type="entry name" value="Ribokinase-like"/>
</dbReference>
<keyword evidence="5 18" id="KW-0479">Metal-binding</keyword>
<keyword evidence="23" id="KW-1185">Reference proteome</keyword>
<dbReference type="PANTHER" id="PTHR12592">
    <property type="entry name" value="ATP-DEPENDENT (S)-NAD(P)H-HYDRATE DEHYDRATASE FAMILY MEMBER"/>
    <property type="match status" value="1"/>
</dbReference>
<dbReference type="RefSeq" id="WP_123201952.1">
    <property type="nucleotide sequence ID" value="NZ_RJMB01000014.1"/>
</dbReference>
<evidence type="ECO:0000256" key="17">
    <source>
        <dbReference type="HAMAP-Rule" id="MF_01965"/>
    </source>
</evidence>
<dbReference type="GO" id="GO:0046872">
    <property type="term" value="F:metal ion binding"/>
    <property type="evidence" value="ECO:0007669"/>
    <property type="project" value="UniProtKB-UniRule"/>
</dbReference>
<comment type="subunit">
    <text evidence="17">Homotetramer.</text>
</comment>
<dbReference type="GO" id="GO:0052856">
    <property type="term" value="F:NAD(P)HX epimerase activity"/>
    <property type="evidence" value="ECO:0007669"/>
    <property type="project" value="UniProtKB-UniRule"/>
</dbReference>
<feature type="binding site" evidence="18">
    <location>
        <position position="164"/>
    </location>
    <ligand>
        <name>K(+)</name>
        <dbReference type="ChEBI" id="CHEBI:29103"/>
    </ligand>
</feature>
<name>A0A3N0E7M0_9ACTN</name>
<dbReference type="PROSITE" id="PS51385">
    <property type="entry name" value="YJEF_N"/>
    <property type="match status" value="1"/>
</dbReference>
<dbReference type="Proteomes" id="UP000269198">
    <property type="component" value="Unassembled WGS sequence"/>
</dbReference>
<reference evidence="22 23" key="1">
    <citation type="submission" date="2018-11" db="EMBL/GenBank/DDBJ databases">
        <title>The genome draft of YIM 96095.</title>
        <authorList>
            <person name="Tang S.-K."/>
            <person name="Chunyu W.-X."/>
            <person name="Feng Y.-Z."/>
        </authorList>
    </citation>
    <scope>NUCLEOTIDE SEQUENCE [LARGE SCALE GENOMIC DNA]</scope>
    <source>
        <strain evidence="22 23">YIM 96095</strain>
    </source>
</reference>
<evidence type="ECO:0000256" key="11">
    <source>
        <dbReference type="ARBA" id="ARBA00023235"/>
    </source>
</evidence>
<comment type="catalytic activity">
    <reaction evidence="1 18 19">
        <text>(6R)-NADHX = (6S)-NADHX</text>
        <dbReference type="Rhea" id="RHEA:32215"/>
        <dbReference type="ChEBI" id="CHEBI:64074"/>
        <dbReference type="ChEBI" id="CHEBI:64075"/>
        <dbReference type="EC" id="5.1.99.6"/>
    </reaction>
</comment>
<evidence type="ECO:0000256" key="12">
    <source>
        <dbReference type="ARBA" id="ARBA00023239"/>
    </source>
</evidence>
<evidence type="ECO:0000256" key="18">
    <source>
        <dbReference type="HAMAP-Rule" id="MF_01966"/>
    </source>
</evidence>
<evidence type="ECO:0000256" key="8">
    <source>
        <dbReference type="ARBA" id="ARBA00022857"/>
    </source>
</evidence>
<dbReference type="Gene3D" id="3.40.1190.20">
    <property type="match status" value="1"/>
</dbReference>
<dbReference type="NCBIfam" id="TIGR00197">
    <property type="entry name" value="yjeF_nterm"/>
    <property type="match status" value="1"/>
</dbReference>
<dbReference type="EC" id="4.2.1.136" evidence="19"/>
<comment type="similarity">
    <text evidence="3 19">In the N-terminal section; belongs to the NnrE/AIBP family.</text>
</comment>
<comment type="catalytic activity">
    <reaction evidence="16 17 19">
        <text>(6S)-NADPHX + ADP = AMP + phosphate + NADPH + H(+)</text>
        <dbReference type="Rhea" id="RHEA:32235"/>
        <dbReference type="ChEBI" id="CHEBI:15378"/>
        <dbReference type="ChEBI" id="CHEBI:43474"/>
        <dbReference type="ChEBI" id="CHEBI:57783"/>
        <dbReference type="ChEBI" id="CHEBI:64076"/>
        <dbReference type="ChEBI" id="CHEBI:456215"/>
        <dbReference type="ChEBI" id="CHEBI:456216"/>
        <dbReference type="EC" id="4.2.1.136"/>
    </reaction>
</comment>
<evidence type="ECO:0000313" key="22">
    <source>
        <dbReference type="EMBL" id="RNL83838.1"/>
    </source>
</evidence>
<comment type="catalytic activity">
    <reaction evidence="15 17 19">
        <text>(6S)-NADHX + ADP = AMP + phosphate + NADH + H(+)</text>
        <dbReference type="Rhea" id="RHEA:32223"/>
        <dbReference type="ChEBI" id="CHEBI:15378"/>
        <dbReference type="ChEBI" id="CHEBI:43474"/>
        <dbReference type="ChEBI" id="CHEBI:57945"/>
        <dbReference type="ChEBI" id="CHEBI:64074"/>
        <dbReference type="ChEBI" id="CHEBI:456215"/>
        <dbReference type="ChEBI" id="CHEBI:456216"/>
        <dbReference type="EC" id="4.2.1.136"/>
    </reaction>
</comment>
<dbReference type="Pfam" id="PF01256">
    <property type="entry name" value="Carb_kinase"/>
    <property type="match status" value="1"/>
</dbReference>
<dbReference type="InterPro" id="IPR036652">
    <property type="entry name" value="YjeF_N_dom_sf"/>
</dbReference>
<keyword evidence="9 18" id="KW-0630">Potassium</keyword>
<dbReference type="PROSITE" id="PS51383">
    <property type="entry name" value="YJEF_C_3"/>
    <property type="match status" value="1"/>
</dbReference>
<evidence type="ECO:0000256" key="19">
    <source>
        <dbReference type="PIRNR" id="PIRNR017184"/>
    </source>
</evidence>
<feature type="binding site" evidence="17">
    <location>
        <position position="438"/>
    </location>
    <ligand>
        <name>AMP</name>
        <dbReference type="ChEBI" id="CHEBI:456215"/>
    </ligand>
</feature>
<keyword evidence="6 17" id="KW-0547">Nucleotide-binding</keyword>
<dbReference type="GO" id="GO:0110051">
    <property type="term" value="P:metabolite repair"/>
    <property type="evidence" value="ECO:0007669"/>
    <property type="project" value="TreeGrafter"/>
</dbReference>
<sequence>MRYAHTVDTVRGAEGELMARLPDGALMRRAATGLARVCARVLPRVYGSRVVLLVGGGDNGGDALYAGSQLASRGAAVRALLVGSRVHEGGLSALRSAGGRAVEVPRTTEIPAGSEAATEMAAADLIVDGLVGIGGTGGLRGPHASLAALAGATETPTVAVDLPSGIEADTGAVEGTAVRADVTVTFGTHKPGLLVSPGAEHAGVVELVDIGLAGELPTARLESPQAGDVDVSLPRPGPESTKYRRGVLGMAVGSDRYRGAAVLAAGGALRGGVGMLRYAGHDAVATEVLRHWPEVVVSVLDPEDPLAGLPERVDAWVVGPGRGVDGDAETELEAILGSPLPVLLDADAVTLLGTRPRLVRDREAPTLLTPHAAEMARLLPDTSPREIEARRLEYATRTAEEYGCVVLLKGSTTVIAEPGRPALADPNGTSLLATAGTGDVLSGLVGSLLSGGLAPREAAMCGAYLHGLAARLAHDGGPISASDLIGALPSAIRALRTE</sequence>
<dbReference type="Pfam" id="PF03853">
    <property type="entry name" value="YjeF_N"/>
    <property type="match status" value="1"/>
</dbReference>
<comment type="caution">
    <text evidence="18">Lacks conserved residue(s) required for the propagation of feature annotation.</text>
</comment>
<evidence type="ECO:0000256" key="14">
    <source>
        <dbReference type="ARBA" id="ARBA00025153"/>
    </source>
</evidence>
<keyword evidence="12 17" id="KW-0456">Lyase</keyword>
<evidence type="ECO:0000256" key="2">
    <source>
        <dbReference type="ARBA" id="ARBA00000909"/>
    </source>
</evidence>
<feature type="binding site" evidence="18">
    <location>
        <position position="128"/>
    </location>
    <ligand>
        <name>K(+)</name>
        <dbReference type="ChEBI" id="CHEBI:29103"/>
    </ligand>
</feature>
<dbReference type="HAMAP" id="MF_01966">
    <property type="entry name" value="NADHX_epimerase"/>
    <property type="match status" value="1"/>
</dbReference>
<dbReference type="InterPro" id="IPR030677">
    <property type="entry name" value="Nnr"/>
</dbReference>
<dbReference type="AlphaFoldDB" id="A0A3N0E7M0"/>
<comment type="function">
    <text evidence="17">Catalyzes the dehydration of the S-form of NAD(P)HX at the expense of ADP, which is converted to AMP. Together with NAD(P)HX epimerase, which catalyzes the epimerization of the S- and R-forms, the enzyme allows the repair of both epimers of NAD(P)HX, a damaged form of NAD(P)H that is a result of enzymatic or heat-dependent hydration.</text>
</comment>
<evidence type="ECO:0000256" key="4">
    <source>
        <dbReference type="ARBA" id="ARBA00009524"/>
    </source>
</evidence>
<feature type="binding site" evidence="17">
    <location>
        <position position="371"/>
    </location>
    <ligand>
        <name>(6S)-NADPHX</name>
        <dbReference type="ChEBI" id="CHEBI:64076"/>
    </ligand>
</feature>
<evidence type="ECO:0000256" key="3">
    <source>
        <dbReference type="ARBA" id="ARBA00006001"/>
    </source>
</evidence>
<feature type="domain" description="YjeF C-terminal" evidence="20">
    <location>
        <begin position="225"/>
        <end position="495"/>
    </location>
</feature>
<dbReference type="EC" id="5.1.99.6" evidence="19"/>
<comment type="function">
    <text evidence="14 19">Bifunctional enzyme that catalyzes the epimerization of the S- and R-forms of NAD(P)HX and the dehydration of the S-form of NAD(P)HX at the expense of ADP, which is converted to AMP. This allows the repair of both epimers of NAD(P)HX, a damaged form of NAD(P)H that is a result of enzymatic or heat-dependent hydration.</text>
</comment>
<feature type="binding site" evidence="17">
    <location>
        <position position="321"/>
    </location>
    <ligand>
        <name>(6S)-NADPHX</name>
        <dbReference type="ChEBI" id="CHEBI:64076"/>
    </ligand>
</feature>
<keyword evidence="11 18" id="KW-0413">Isomerase</keyword>
<feature type="domain" description="YjeF N-terminal" evidence="21">
    <location>
        <begin position="10"/>
        <end position="218"/>
    </location>
</feature>
<dbReference type="NCBIfam" id="TIGR00196">
    <property type="entry name" value="yjeF_cterm"/>
    <property type="match status" value="1"/>
</dbReference>
<proteinExistence type="inferred from homology"/>
<dbReference type="GO" id="GO:0052855">
    <property type="term" value="F:ADP-dependent NAD(P)H-hydrate dehydratase activity"/>
    <property type="evidence" value="ECO:0007669"/>
    <property type="project" value="UniProtKB-UniRule"/>
</dbReference>
<evidence type="ECO:0000256" key="13">
    <source>
        <dbReference type="ARBA" id="ARBA00023268"/>
    </source>
</evidence>
<evidence type="ECO:0000259" key="21">
    <source>
        <dbReference type="PROSITE" id="PS51385"/>
    </source>
</evidence>
<dbReference type="HAMAP" id="MF_01965">
    <property type="entry name" value="NADHX_dehydratase"/>
    <property type="match status" value="1"/>
</dbReference>
<evidence type="ECO:0000256" key="15">
    <source>
        <dbReference type="ARBA" id="ARBA00048238"/>
    </source>
</evidence>
<evidence type="ECO:0000256" key="1">
    <source>
        <dbReference type="ARBA" id="ARBA00000013"/>
    </source>
</evidence>
<dbReference type="PANTHER" id="PTHR12592:SF0">
    <property type="entry name" value="ATP-DEPENDENT (S)-NAD(P)H-HYDRATE DEHYDRATASE"/>
    <property type="match status" value="1"/>
</dbReference>
<dbReference type="InterPro" id="IPR017953">
    <property type="entry name" value="Carbohydrate_kinase_pred_CS"/>
</dbReference>
<gene>
    <name evidence="17" type="primary">nnrD</name>
    <name evidence="18" type="synonym">nnrE</name>
    <name evidence="22" type="ORF">EFW17_14655</name>
</gene>
<evidence type="ECO:0000256" key="10">
    <source>
        <dbReference type="ARBA" id="ARBA00023027"/>
    </source>
</evidence>
<evidence type="ECO:0000256" key="9">
    <source>
        <dbReference type="ARBA" id="ARBA00022958"/>
    </source>
</evidence>
<evidence type="ECO:0000256" key="6">
    <source>
        <dbReference type="ARBA" id="ARBA00022741"/>
    </source>
</evidence>
<comment type="cofactor">
    <cofactor evidence="18 19">
        <name>K(+)</name>
        <dbReference type="ChEBI" id="CHEBI:29103"/>
    </cofactor>
    <text evidence="18 19">Binds 1 potassium ion per subunit.</text>
</comment>
<keyword evidence="10 17" id="KW-0520">NAD</keyword>
<evidence type="ECO:0000256" key="5">
    <source>
        <dbReference type="ARBA" id="ARBA00022723"/>
    </source>
</evidence>
<keyword evidence="8 17" id="KW-0521">NADP</keyword>
<comment type="cofactor">
    <cofactor evidence="17">
        <name>Mg(2+)</name>
        <dbReference type="ChEBI" id="CHEBI:18420"/>
    </cofactor>
</comment>
<feature type="binding site" evidence="18">
    <location>
        <position position="59"/>
    </location>
    <ligand>
        <name>K(+)</name>
        <dbReference type="ChEBI" id="CHEBI:29103"/>
    </ligand>
</feature>
<feature type="binding site" evidence="18">
    <location>
        <begin position="132"/>
        <end position="138"/>
    </location>
    <ligand>
        <name>(6S)-NADPHX</name>
        <dbReference type="ChEBI" id="CHEBI:64076"/>
    </ligand>
</feature>
<dbReference type="PROSITE" id="PS01050">
    <property type="entry name" value="YJEF_C_2"/>
    <property type="match status" value="1"/>
</dbReference>
<feature type="binding site" evidence="18">
    <location>
        <position position="161"/>
    </location>
    <ligand>
        <name>(6S)-NADPHX</name>
        <dbReference type="ChEBI" id="CHEBI:64076"/>
    </ligand>
</feature>
<evidence type="ECO:0000256" key="16">
    <source>
        <dbReference type="ARBA" id="ARBA00049209"/>
    </source>
</evidence>
<protein>
    <recommendedName>
        <fullName evidence="19">Bifunctional NAD(P)H-hydrate repair enzyme</fullName>
    </recommendedName>
    <alternativeName>
        <fullName evidence="19">Nicotinamide nucleotide repair protein</fullName>
    </alternativeName>
    <domain>
        <recommendedName>
            <fullName evidence="19">ADP-dependent (S)-NAD(P)H-hydrate dehydratase</fullName>
            <ecNumber evidence="19">4.2.1.136</ecNumber>
        </recommendedName>
        <alternativeName>
            <fullName evidence="19">ADP-dependent NAD(P)HX dehydratase</fullName>
        </alternativeName>
    </domain>
    <domain>
        <recommendedName>
            <fullName evidence="19">NAD(P)H-hydrate epimerase</fullName>
            <ecNumber evidence="19">5.1.99.6</ecNumber>
        </recommendedName>
    </domain>
</protein>
<organism evidence="22 23">
    <name type="scientific">Halostreptopolyspora alba</name>
    <dbReference type="NCBI Taxonomy" id="2487137"/>
    <lineage>
        <taxon>Bacteria</taxon>
        <taxon>Bacillati</taxon>
        <taxon>Actinomycetota</taxon>
        <taxon>Actinomycetes</taxon>
        <taxon>Streptosporangiales</taxon>
        <taxon>Nocardiopsidaceae</taxon>
        <taxon>Halostreptopolyspora</taxon>
    </lineage>
</organism>
<comment type="similarity">
    <text evidence="17">Belongs to the NnrD/CARKD family.</text>
</comment>
<dbReference type="PIRSF" id="PIRSF017184">
    <property type="entry name" value="Nnr"/>
    <property type="match status" value="1"/>
</dbReference>
<keyword evidence="7 17" id="KW-0067">ATP-binding</keyword>
<comment type="catalytic activity">
    <reaction evidence="2 18 19">
        <text>(6R)-NADPHX = (6S)-NADPHX</text>
        <dbReference type="Rhea" id="RHEA:32227"/>
        <dbReference type="ChEBI" id="CHEBI:64076"/>
        <dbReference type="ChEBI" id="CHEBI:64077"/>
        <dbReference type="EC" id="5.1.99.6"/>
    </reaction>
</comment>
<dbReference type="SUPFAM" id="SSF64153">
    <property type="entry name" value="YjeF N-terminal domain-like"/>
    <property type="match status" value="1"/>
</dbReference>
<evidence type="ECO:0000259" key="20">
    <source>
        <dbReference type="PROSITE" id="PS51383"/>
    </source>
</evidence>
<comment type="function">
    <text evidence="18">Catalyzes the epimerization of the S- and R-forms of NAD(P)HX, a damaged form of NAD(P)H that is a result of enzymatic or heat-dependent hydration. This is a prerequisite for the S-specific NAD(P)H-hydrate dehydratase to allow the repair of both epimers of NAD(P)HX.</text>
</comment>
<feature type="binding site" evidence="17">
    <location>
        <position position="439"/>
    </location>
    <ligand>
        <name>(6S)-NADPHX</name>
        <dbReference type="ChEBI" id="CHEBI:64076"/>
    </ligand>
</feature>
<dbReference type="SUPFAM" id="SSF53613">
    <property type="entry name" value="Ribokinase-like"/>
    <property type="match status" value="1"/>
</dbReference>
<evidence type="ECO:0000313" key="23">
    <source>
        <dbReference type="Proteomes" id="UP000269198"/>
    </source>
</evidence>